<feature type="region of interest" description="Disordered" evidence="1">
    <location>
        <begin position="214"/>
        <end position="238"/>
    </location>
</feature>
<proteinExistence type="predicted"/>
<dbReference type="GeneID" id="28982071"/>
<dbReference type="InterPro" id="IPR029482">
    <property type="entry name" value="HRXXH"/>
</dbReference>
<dbReference type="PANTHER" id="PTHR39399:SF1">
    <property type="entry name" value="PROTEIN ZPS1"/>
    <property type="match status" value="1"/>
</dbReference>
<dbReference type="GO" id="GO:0009986">
    <property type="term" value="C:cell surface"/>
    <property type="evidence" value="ECO:0007669"/>
    <property type="project" value="TreeGrafter"/>
</dbReference>
<dbReference type="PANTHER" id="PTHR39399">
    <property type="entry name" value="PROTEIN ZPS1"/>
    <property type="match status" value="1"/>
</dbReference>
<evidence type="ECO:0000259" key="2">
    <source>
        <dbReference type="Pfam" id="PF13933"/>
    </source>
</evidence>
<accession>A0A0J0XIJ2</accession>
<evidence type="ECO:0000313" key="4">
    <source>
        <dbReference type="Proteomes" id="UP000053611"/>
    </source>
</evidence>
<evidence type="ECO:0000256" key="1">
    <source>
        <dbReference type="SAM" id="MobiDB-lite"/>
    </source>
</evidence>
<sequence>MKHRVTDITIHESCSTPQRRMIGKGLQEAMEVAAFAKDYIATNGPSDPVFKLYFGDKKEAYPAAMGAYDVLLDSNKDGVIFRCDDPDGNCHQPGWRGHWRGENATLETVICPASYTDRVYNAAFCMNGFVLAEQKPSLYWSVDLIHRLYHVLGNEAISHYAEDLGDVIRLARDNSTYSPIDSDAVQYFAAHVYALEVAQGGDACVGDIAGKANEKPADKPAPAPASSASTPAASGTDCHTHADGSVHCGSH</sequence>
<dbReference type="Gene3D" id="3.40.390.10">
    <property type="entry name" value="Collagenase (Catalytic Domain)"/>
    <property type="match status" value="1"/>
</dbReference>
<name>A0A0J0XIJ2_9TREE</name>
<dbReference type="OrthoDB" id="4689212at2759"/>
<protein>
    <submittedName>
        <fullName evidence="3">Zincin</fullName>
    </submittedName>
</protein>
<dbReference type="RefSeq" id="XP_018277381.1">
    <property type="nucleotide sequence ID" value="XM_018421468.1"/>
</dbReference>
<organism evidence="3 4">
    <name type="scientific">Cutaneotrichosporon oleaginosum</name>
    <dbReference type="NCBI Taxonomy" id="879819"/>
    <lineage>
        <taxon>Eukaryota</taxon>
        <taxon>Fungi</taxon>
        <taxon>Dikarya</taxon>
        <taxon>Basidiomycota</taxon>
        <taxon>Agaricomycotina</taxon>
        <taxon>Tremellomycetes</taxon>
        <taxon>Trichosporonales</taxon>
        <taxon>Trichosporonaceae</taxon>
        <taxon>Cutaneotrichosporon</taxon>
    </lineage>
</organism>
<dbReference type="Pfam" id="PF13933">
    <property type="entry name" value="HRXXH"/>
    <property type="match status" value="1"/>
</dbReference>
<dbReference type="STRING" id="879819.A0A0J0XIJ2"/>
<dbReference type="SUPFAM" id="SSF55486">
    <property type="entry name" value="Metalloproteases ('zincins'), catalytic domain"/>
    <property type="match status" value="1"/>
</dbReference>
<dbReference type="EMBL" id="KQ087227">
    <property type="protein sequence ID" value="KLT40890.1"/>
    <property type="molecule type" value="Genomic_DNA"/>
</dbReference>
<dbReference type="AlphaFoldDB" id="A0A0J0XIJ2"/>
<dbReference type="InterPro" id="IPR039124">
    <property type="entry name" value="PRA1-like"/>
</dbReference>
<dbReference type="Proteomes" id="UP000053611">
    <property type="component" value="Unassembled WGS sequence"/>
</dbReference>
<feature type="compositionally biased region" description="Low complexity" evidence="1">
    <location>
        <begin position="224"/>
        <end position="234"/>
    </location>
</feature>
<dbReference type="GO" id="GO:0005178">
    <property type="term" value="F:integrin binding"/>
    <property type="evidence" value="ECO:0007669"/>
    <property type="project" value="TreeGrafter"/>
</dbReference>
<dbReference type="InterPro" id="IPR024079">
    <property type="entry name" value="MetalloPept_cat_dom_sf"/>
</dbReference>
<dbReference type="GO" id="GO:0008270">
    <property type="term" value="F:zinc ion binding"/>
    <property type="evidence" value="ECO:0007669"/>
    <property type="project" value="TreeGrafter"/>
</dbReference>
<dbReference type="GO" id="GO:0008237">
    <property type="term" value="F:metallopeptidase activity"/>
    <property type="evidence" value="ECO:0007669"/>
    <property type="project" value="InterPro"/>
</dbReference>
<dbReference type="GO" id="GO:0005576">
    <property type="term" value="C:extracellular region"/>
    <property type="evidence" value="ECO:0007669"/>
    <property type="project" value="TreeGrafter"/>
</dbReference>
<reference evidence="3 4" key="1">
    <citation type="submission" date="2015-03" db="EMBL/GenBank/DDBJ databases">
        <title>Genomics and transcriptomics of the oil-accumulating basidiomycete yeast T. oleaginosus allow insights into substrate utilization and the diverse evolutionary trajectories of mating systems in fungi.</title>
        <authorList>
            <consortium name="DOE Joint Genome Institute"/>
            <person name="Kourist R."/>
            <person name="Kracht O."/>
            <person name="Bracharz F."/>
            <person name="Lipzen A."/>
            <person name="Nolan M."/>
            <person name="Ohm R."/>
            <person name="Grigoriev I."/>
            <person name="Sun S."/>
            <person name="Heitman J."/>
            <person name="Bruck T."/>
            <person name="Nowrousian M."/>
        </authorList>
    </citation>
    <scope>NUCLEOTIDE SEQUENCE [LARGE SCALE GENOMIC DNA]</scope>
    <source>
        <strain evidence="3 4">IBC0246</strain>
    </source>
</reference>
<keyword evidence="4" id="KW-1185">Reference proteome</keyword>
<gene>
    <name evidence="3" type="ORF">CC85DRAFT_277045</name>
</gene>
<feature type="domain" description="Putative peptidase" evidence="2">
    <location>
        <begin position="5"/>
        <end position="207"/>
    </location>
</feature>
<dbReference type="GO" id="GO:0009277">
    <property type="term" value="C:fungal-type cell wall"/>
    <property type="evidence" value="ECO:0007669"/>
    <property type="project" value="TreeGrafter"/>
</dbReference>
<evidence type="ECO:0000313" key="3">
    <source>
        <dbReference type="EMBL" id="KLT40890.1"/>
    </source>
</evidence>